<dbReference type="GO" id="GO:0004673">
    <property type="term" value="F:protein histidine kinase activity"/>
    <property type="evidence" value="ECO:0007669"/>
    <property type="project" value="UniProtKB-EC"/>
</dbReference>
<evidence type="ECO:0000256" key="14">
    <source>
        <dbReference type="SAM" id="Phobius"/>
    </source>
</evidence>
<keyword evidence="18" id="KW-1185">Reference proteome</keyword>
<dbReference type="RefSeq" id="WP_379319961.1">
    <property type="nucleotide sequence ID" value="NZ_JBHTLM010000010.1"/>
</dbReference>
<keyword evidence="13 14" id="KW-0472">Membrane</keyword>
<dbReference type="SUPFAM" id="SSF55874">
    <property type="entry name" value="ATPase domain of HSP90 chaperone/DNA topoisomerase II/histidine kinase"/>
    <property type="match status" value="1"/>
</dbReference>
<comment type="catalytic activity">
    <reaction evidence="1">
        <text>ATP + protein L-histidine = ADP + protein N-phospho-L-histidine.</text>
        <dbReference type="EC" id="2.7.13.3"/>
    </reaction>
</comment>
<evidence type="ECO:0000259" key="15">
    <source>
        <dbReference type="PROSITE" id="PS50109"/>
    </source>
</evidence>
<keyword evidence="7 14" id="KW-0812">Transmembrane</keyword>
<dbReference type="SMART" id="SM00304">
    <property type="entry name" value="HAMP"/>
    <property type="match status" value="1"/>
</dbReference>
<evidence type="ECO:0000256" key="1">
    <source>
        <dbReference type="ARBA" id="ARBA00000085"/>
    </source>
</evidence>
<evidence type="ECO:0000256" key="8">
    <source>
        <dbReference type="ARBA" id="ARBA00022741"/>
    </source>
</evidence>
<keyword evidence="5" id="KW-0597">Phosphoprotein</keyword>
<dbReference type="PROSITE" id="PS50109">
    <property type="entry name" value="HIS_KIN"/>
    <property type="match status" value="1"/>
</dbReference>
<dbReference type="InterPro" id="IPR050640">
    <property type="entry name" value="Bact_2-comp_sensor_kinase"/>
</dbReference>
<dbReference type="InterPro" id="IPR003594">
    <property type="entry name" value="HATPase_dom"/>
</dbReference>
<organism evidence="17 18">
    <name type="scientific">Paenibacillus puldeungensis</name>
    <dbReference type="NCBI Taxonomy" id="696536"/>
    <lineage>
        <taxon>Bacteria</taxon>
        <taxon>Bacillati</taxon>
        <taxon>Bacillota</taxon>
        <taxon>Bacilli</taxon>
        <taxon>Bacillales</taxon>
        <taxon>Paenibacillaceae</taxon>
        <taxon>Paenibacillus</taxon>
    </lineage>
</organism>
<feature type="domain" description="HAMP" evidence="16">
    <location>
        <begin position="311"/>
        <end position="363"/>
    </location>
</feature>
<keyword evidence="12" id="KW-0902">Two-component regulatory system</keyword>
<evidence type="ECO:0000256" key="11">
    <source>
        <dbReference type="ARBA" id="ARBA00022989"/>
    </source>
</evidence>
<keyword evidence="6 17" id="KW-0808">Transferase</keyword>
<dbReference type="Pfam" id="PF06580">
    <property type="entry name" value="His_kinase"/>
    <property type="match status" value="1"/>
</dbReference>
<evidence type="ECO:0000313" key="17">
    <source>
        <dbReference type="EMBL" id="MFD1177510.1"/>
    </source>
</evidence>
<feature type="domain" description="Histidine kinase" evidence="15">
    <location>
        <begin position="475"/>
        <end position="591"/>
    </location>
</feature>
<keyword evidence="9 17" id="KW-0418">Kinase</keyword>
<feature type="transmembrane region" description="Helical" evidence="14">
    <location>
        <begin position="15"/>
        <end position="35"/>
    </location>
</feature>
<dbReference type="SMART" id="SM00387">
    <property type="entry name" value="HATPase_c"/>
    <property type="match status" value="1"/>
</dbReference>
<comment type="subcellular location">
    <subcellularLocation>
        <location evidence="2">Cell membrane</location>
        <topology evidence="2">Multi-pass membrane protein</topology>
    </subcellularLocation>
</comment>
<dbReference type="InterPro" id="IPR005467">
    <property type="entry name" value="His_kinase_dom"/>
</dbReference>
<evidence type="ECO:0000256" key="9">
    <source>
        <dbReference type="ARBA" id="ARBA00022777"/>
    </source>
</evidence>
<dbReference type="EMBL" id="JBHTLM010000010">
    <property type="protein sequence ID" value="MFD1177510.1"/>
    <property type="molecule type" value="Genomic_DNA"/>
</dbReference>
<dbReference type="Pfam" id="PF02518">
    <property type="entry name" value="HATPase_c"/>
    <property type="match status" value="1"/>
</dbReference>
<evidence type="ECO:0000256" key="10">
    <source>
        <dbReference type="ARBA" id="ARBA00022840"/>
    </source>
</evidence>
<dbReference type="Pfam" id="PF00672">
    <property type="entry name" value="HAMP"/>
    <property type="match status" value="1"/>
</dbReference>
<evidence type="ECO:0000256" key="7">
    <source>
        <dbReference type="ARBA" id="ARBA00022692"/>
    </source>
</evidence>
<dbReference type="Gene3D" id="3.30.565.10">
    <property type="entry name" value="Histidine kinase-like ATPase, C-terminal domain"/>
    <property type="match status" value="1"/>
</dbReference>
<dbReference type="InterPro" id="IPR003660">
    <property type="entry name" value="HAMP_dom"/>
</dbReference>
<keyword evidence="10" id="KW-0067">ATP-binding</keyword>
<dbReference type="SUPFAM" id="SSF158472">
    <property type="entry name" value="HAMP domain-like"/>
    <property type="match status" value="1"/>
</dbReference>
<evidence type="ECO:0000256" key="3">
    <source>
        <dbReference type="ARBA" id="ARBA00012438"/>
    </source>
</evidence>
<keyword evidence="8" id="KW-0547">Nucleotide-binding</keyword>
<feature type="transmembrane region" description="Helical" evidence="14">
    <location>
        <begin position="266"/>
        <end position="284"/>
    </location>
</feature>
<comment type="caution">
    <text evidence="17">The sequence shown here is derived from an EMBL/GenBank/DDBJ whole genome shotgun (WGS) entry which is preliminary data.</text>
</comment>
<gene>
    <name evidence="17" type="ORF">ACFQ3W_14540</name>
</gene>
<dbReference type="PROSITE" id="PS50885">
    <property type="entry name" value="HAMP"/>
    <property type="match status" value="1"/>
</dbReference>
<keyword evidence="4" id="KW-1003">Cell membrane</keyword>
<evidence type="ECO:0000256" key="5">
    <source>
        <dbReference type="ARBA" id="ARBA00022553"/>
    </source>
</evidence>
<dbReference type="InterPro" id="IPR010559">
    <property type="entry name" value="Sig_transdc_His_kin_internal"/>
</dbReference>
<sequence length="594" mass="66420">MFIKLSRFNSLRNQMLFGFLLVMLVILFVVGILTFDSVSKLLKNNAEKHIQQTAVQANGRLEAVLNQIDSLTTQVATHPYVQQLLLNQQAGKQATFSERQALITSVKVVQTYANGVNYVDLYNSNNNRLFPLDDRSLESKVSPEWIARALQNKGKLVWVGIDPANPNAVLAIRSISLIDHWFTPGGYLVISLDRKVFKISGSLSEEDGSNETMLVVGRNNTLIAANDARFDARFTPSDIKPLVEAKDPTVTIDDKRYMLVKQTSEVTGWTLLILTPMSAITSGISVLRTAILFSAGIGGGLFFMLSFGLSTIITRPIFRLIKTMRRARLGGLKPITEVTSTIEINELNHSYNQMVEHMNDLIKLVYEKEILQNRTELKALQAQINPHFLFNTLEALYWSLQEKDESELAEFVVVMSDLFRYTITGPNKDEWVTLRDELEHIERYLLIMKVRFGDRISWQIDAPPEYSTIRLPKLLVQPLVENAILHGFEGKIGPGSVAVRVAPSEDHQYLHITVEDDGKGMDEETLQKLMTALKTGGKNPVAKGSGIGIVNVQQRVKLYFGSTEDEDGPGINIHSSEGAGTSIRLTIPMKMGEN</sequence>
<dbReference type="EC" id="2.7.13.3" evidence="3"/>
<dbReference type="Proteomes" id="UP001597262">
    <property type="component" value="Unassembled WGS sequence"/>
</dbReference>
<evidence type="ECO:0000259" key="16">
    <source>
        <dbReference type="PROSITE" id="PS50885"/>
    </source>
</evidence>
<reference evidence="18" key="1">
    <citation type="journal article" date="2019" name="Int. J. Syst. Evol. Microbiol.">
        <title>The Global Catalogue of Microorganisms (GCM) 10K type strain sequencing project: providing services to taxonomists for standard genome sequencing and annotation.</title>
        <authorList>
            <consortium name="The Broad Institute Genomics Platform"/>
            <consortium name="The Broad Institute Genome Sequencing Center for Infectious Disease"/>
            <person name="Wu L."/>
            <person name="Ma J."/>
        </authorList>
    </citation>
    <scope>NUCLEOTIDE SEQUENCE [LARGE SCALE GENOMIC DNA]</scope>
    <source>
        <strain evidence="18">CCUG 59189</strain>
    </source>
</reference>
<evidence type="ECO:0000313" key="18">
    <source>
        <dbReference type="Proteomes" id="UP001597262"/>
    </source>
</evidence>
<proteinExistence type="predicted"/>
<dbReference type="CDD" id="cd06225">
    <property type="entry name" value="HAMP"/>
    <property type="match status" value="1"/>
</dbReference>
<evidence type="ECO:0000256" key="4">
    <source>
        <dbReference type="ARBA" id="ARBA00022475"/>
    </source>
</evidence>
<dbReference type="PANTHER" id="PTHR34220:SF11">
    <property type="entry name" value="SENSOR PROTEIN KINASE HPTS"/>
    <property type="match status" value="1"/>
</dbReference>
<evidence type="ECO:0000256" key="6">
    <source>
        <dbReference type="ARBA" id="ARBA00022679"/>
    </source>
</evidence>
<protein>
    <recommendedName>
        <fullName evidence="3">histidine kinase</fullName>
        <ecNumber evidence="3">2.7.13.3</ecNumber>
    </recommendedName>
</protein>
<accession>A0ABW3RZB2</accession>
<dbReference type="InterPro" id="IPR036890">
    <property type="entry name" value="HATPase_C_sf"/>
</dbReference>
<evidence type="ECO:0000256" key="2">
    <source>
        <dbReference type="ARBA" id="ARBA00004651"/>
    </source>
</evidence>
<keyword evidence="11 14" id="KW-1133">Transmembrane helix</keyword>
<dbReference type="PANTHER" id="PTHR34220">
    <property type="entry name" value="SENSOR HISTIDINE KINASE YPDA"/>
    <property type="match status" value="1"/>
</dbReference>
<feature type="transmembrane region" description="Helical" evidence="14">
    <location>
        <begin position="290"/>
        <end position="318"/>
    </location>
</feature>
<evidence type="ECO:0000256" key="13">
    <source>
        <dbReference type="ARBA" id="ARBA00023136"/>
    </source>
</evidence>
<name>A0ABW3RZB2_9BACL</name>
<evidence type="ECO:0000256" key="12">
    <source>
        <dbReference type="ARBA" id="ARBA00023012"/>
    </source>
</evidence>
<dbReference type="Gene3D" id="6.10.340.10">
    <property type="match status" value="1"/>
</dbReference>